<gene>
    <name evidence="1" type="ORF">P280DRAFT_481398</name>
</gene>
<name>A0A6A6RW51_9PLEO</name>
<evidence type="ECO:0000313" key="1">
    <source>
        <dbReference type="EMBL" id="KAF2639242.1"/>
    </source>
</evidence>
<keyword evidence="2" id="KW-1185">Reference proteome</keyword>
<dbReference type="AlphaFoldDB" id="A0A6A6RW51"/>
<dbReference type="EMBL" id="MU006787">
    <property type="protein sequence ID" value="KAF2639242.1"/>
    <property type="molecule type" value="Genomic_DNA"/>
</dbReference>
<reference evidence="1" key="1">
    <citation type="journal article" date="2020" name="Stud. Mycol.">
        <title>101 Dothideomycetes genomes: a test case for predicting lifestyles and emergence of pathogens.</title>
        <authorList>
            <person name="Haridas S."/>
            <person name="Albert R."/>
            <person name="Binder M."/>
            <person name="Bloem J."/>
            <person name="Labutti K."/>
            <person name="Salamov A."/>
            <person name="Andreopoulos B."/>
            <person name="Baker S."/>
            <person name="Barry K."/>
            <person name="Bills G."/>
            <person name="Bluhm B."/>
            <person name="Cannon C."/>
            <person name="Castanera R."/>
            <person name="Culley D."/>
            <person name="Daum C."/>
            <person name="Ezra D."/>
            <person name="Gonzalez J."/>
            <person name="Henrissat B."/>
            <person name="Kuo A."/>
            <person name="Liang C."/>
            <person name="Lipzen A."/>
            <person name="Lutzoni F."/>
            <person name="Magnuson J."/>
            <person name="Mondo S."/>
            <person name="Nolan M."/>
            <person name="Ohm R."/>
            <person name="Pangilinan J."/>
            <person name="Park H.-J."/>
            <person name="Ramirez L."/>
            <person name="Alfaro M."/>
            <person name="Sun H."/>
            <person name="Tritt A."/>
            <person name="Yoshinaga Y."/>
            <person name="Zwiers L.-H."/>
            <person name="Turgeon B."/>
            <person name="Goodwin S."/>
            <person name="Spatafora J."/>
            <person name="Crous P."/>
            <person name="Grigoriev I."/>
        </authorList>
    </citation>
    <scope>NUCLEOTIDE SEQUENCE</scope>
    <source>
        <strain evidence="1">CBS 473.64</strain>
    </source>
</reference>
<proteinExistence type="predicted"/>
<accession>A0A6A6RW51</accession>
<evidence type="ECO:0000313" key="2">
    <source>
        <dbReference type="Proteomes" id="UP000799753"/>
    </source>
</evidence>
<protein>
    <submittedName>
        <fullName evidence="1">Uncharacterized protein</fullName>
    </submittedName>
</protein>
<sequence length="209" mass="23723">MRHFTGLTGELPRKEAREMFKAALKKLELKRPPEMFTASIGYDISSFFVWQCVFYAFFREVNIREPWQSEQHEASDSVKNELDEEMISTVDSPEGVGDEVKLEAMDIALDREEANSVLHGENRTYRGAVTTNSRFFVAPNIDEPIAVASNSEFRLNVAQNALTTNRSEVTALVANKLTVVISPFAEVLRSIVSPNQEVTKRQRTQVDEY</sequence>
<organism evidence="1 2">
    <name type="scientific">Massarina eburnea CBS 473.64</name>
    <dbReference type="NCBI Taxonomy" id="1395130"/>
    <lineage>
        <taxon>Eukaryota</taxon>
        <taxon>Fungi</taxon>
        <taxon>Dikarya</taxon>
        <taxon>Ascomycota</taxon>
        <taxon>Pezizomycotina</taxon>
        <taxon>Dothideomycetes</taxon>
        <taxon>Pleosporomycetidae</taxon>
        <taxon>Pleosporales</taxon>
        <taxon>Massarineae</taxon>
        <taxon>Massarinaceae</taxon>
        <taxon>Massarina</taxon>
    </lineage>
</organism>
<dbReference type="Proteomes" id="UP000799753">
    <property type="component" value="Unassembled WGS sequence"/>
</dbReference>